<dbReference type="SUPFAM" id="SSF55031">
    <property type="entry name" value="Bacterial exopeptidase dimerisation domain"/>
    <property type="match status" value="1"/>
</dbReference>
<evidence type="ECO:0000256" key="3">
    <source>
        <dbReference type="ARBA" id="ARBA00022723"/>
    </source>
</evidence>
<evidence type="ECO:0000256" key="1">
    <source>
        <dbReference type="ARBA" id="ARBA00006247"/>
    </source>
</evidence>
<keyword evidence="7" id="KW-0121">Carboxypeptidase</keyword>
<comment type="caution">
    <text evidence="7">The sequence shown here is derived from an EMBL/GenBank/DDBJ whole genome shotgun (WGS) entry which is preliminary data.</text>
</comment>
<gene>
    <name evidence="7" type="ORF">CLV85_2583</name>
</gene>
<name>A0A2M9D2A1_9MICO</name>
<keyword evidence="2" id="KW-0645">Protease</keyword>
<sequence length="443" mass="48402">MKSALAVEHLQELVRIPTISRVDPSATEWTEFDRFAQTLRKLYPLCHSRLERETVLDHSLLFRWRGRASTEPAVLMGHYDVVAATDEGWKRPPFAAELSGKGDEQLIWGRGTLDDKGSVVAILEAVEAQLEAGLVPAQDIYLCFGHDEETHGTGASAIVDLLESRGVKPTLVLDEGGAIVDDVFDQVDAPMAVVGVAEKGTATLRLTVDQSGGHASTPPKFPAAVRLAQAIVRLNSRPFPSRLTATGADLMRLLGEHAGGMTGYLLRNVSWTKPFLLPILVRKSDELAAMMRTTQAVTMLEGGHAVNAMPERVSAIINVRIAVNSSLDETLAHVTRAINDKRVRVSVDSPGEPSPVSATSGLAWELLRSTIEKSFPGTIVTPYVQNGATDSRHFTRISNGVYRFTPFAMAREVRDTLHARNERMLVSSYLDGIEFYRSLIASL</sequence>
<dbReference type="RefSeq" id="WP_100390031.1">
    <property type="nucleotide sequence ID" value="NZ_BMZU01000001.1"/>
</dbReference>
<proteinExistence type="inferred from homology"/>
<dbReference type="PANTHER" id="PTHR45962">
    <property type="entry name" value="N-FATTY-ACYL-AMINO ACID SYNTHASE/HYDROLASE PM20D1"/>
    <property type="match status" value="1"/>
</dbReference>
<dbReference type="Pfam" id="PF01546">
    <property type="entry name" value="Peptidase_M20"/>
    <property type="match status" value="1"/>
</dbReference>
<dbReference type="OrthoDB" id="3665926at2"/>
<keyword evidence="3" id="KW-0479">Metal-binding</keyword>
<dbReference type="SUPFAM" id="SSF53187">
    <property type="entry name" value="Zn-dependent exopeptidases"/>
    <property type="match status" value="1"/>
</dbReference>
<dbReference type="Proteomes" id="UP000231742">
    <property type="component" value="Unassembled WGS sequence"/>
</dbReference>
<accession>A0A2M9D2A1</accession>
<dbReference type="GO" id="GO:0004180">
    <property type="term" value="F:carboxypeptidase activity"/>
    <property type="evidence" value="ECO:0007669"/>
    <property type="project" value="UniProtKB-KW"/>
</dbReference>
<dbReference type="InterPro" id="IPR002933">
    <property type="entry name" value="Peptidase_M20"/>
</dbReference>
<evidence type="ECO:0000259" key="6">
    <source>
        <dbReference type="Pfam" id="PF07687"/>
    </source>
</evidence>
<evidence type="ECO:0000313" key="7">
    <source>
        <dbReference type="EMBL" id="PJJ78128.1"/>
    </source>
</evidence>
<dbReference type="AlphaFoldDB" id="A0A2M9D2A1"/>
<dbReference type="Gene3D" id="3.40.630.10">
    <property type="entry name" value="Zn peptidases"/>
    <property type="match status" value="1"/>
</dbReference>
<reference evidence="7 8" key="1">
    <citation type="submission" date="2017-11" db="EMBL/GenBank/DDBJ databases">
        <title>Genomic Encyclopedia of Archaeal and Bacterial Type Strains, Phase II (KMG-II): From Individual Species to Whole Genera.</title>
        <authorList>
            <person name="Goeker M."/>
        </authorList>
    </citation>
    <scope>NUCLEOTIDE SEQUENCE [LARGE SCALE GENOMIC DNA]</scope>
    <source>
        <strain evidence="7 8">DSM 16400</strain>
    </source>
</reference>
<feature type="domain" description="Peptidase M20 dimerisation" evidence="6">
    <location>
        <begin position="196"/>
        <end position="341"/>
    </location>
</feature>
<evidence type="ECO:0000256" key="5">
    <source>
        <dbReference type="ARBA" id="ARBA00022833"/>
    </source>
</evidence>
<evidence type="ECO:0000313" key="8">
    <source>
        <dbReference type="Proteomes" id="UP000231742"/>
    </source>
</evidence>
<organism evidence="7 8">
    <name type="scientific">Salinibacterium amurskyense</name>
    <dbReference type="NCBI Taxonomy" id="205941"/>
    <lineage>
        <taxon>Bacteria</taxon>
        <taxon>Bacillati</taxon>
        <taxon>Actinomycetota</taxon>
        <taxon>Actinomycetes</taxon>
        <taxon>Micrococcales</taxon>
        <taxon>Microbacteriaceae</taxon>
        <taxon>Salinibacterium</taxon>
    </lineage>
</organism>
<keyword evidence="8" id="KW-1185">Reference proteome</keyword>
<evidence type="ECO:0000256" key="2">
    <source>
        <dbReference type="ARBA" id="ARBA00022670"/>
    </source>
</evidence>
<protein>
    <submittedName>
        <fullName evidence="7">Carboxypeptidase PM20D1</fullName>
    </submittedName>
</protein>
<dbReference type="GO" id="GO:0046872">
    <property type="term" value="F:metal ion binding"/>
    <property type="evidence" value="ECO:0007669"/>
    <property type="project" value="UniProtKB-KW"/>
</dbReference>
<dbReference type="EMBL" id="PGFH01000003">
    <property type="protein sequence ID" value="PJJ78128.1"/>
    <property type="molecule type" value="Genomic_DNA"/>
</dbReference>
<dbReference type="Gene3D" id="1.10.150.900">
    <property type="match status" value="1"/>
</dbReference>
<dbReference type="PANTHER" id="PTHR45962:SF1">
    <property type="entry name" value="N-FATTY-ACYL-AMINO ACID SYNTHASE_HYDROLASE PM20D1"/>
    <property type="match status" value="1"/>
</dbReference>
<dbReference type="GO" id="GO:0006508">
    <property type="term" value="P:proteolysis"/>
    <property type="evidence" value="ECO:0007669"/>
    <property type="project" value="UniProtKB-KW"/>
</dbReference>
<dbReference type="InterPro" id="IPR011650">
    <property type="entry name" value="Peptidase_M20_dimer"/>
</dbReference>
<evidence type="ECO:0000256" key="4">
    <source>
        <dbReference type="ARBA" id="ARBA00022801"/>
    </source>
</evidence>
<keyword evidence="5" id="KW-0862">Zinc</keyword>
<dbReference type="Gene3D" id="3.30.70.360">
    <property type="match status" value="1"/>
</dbReference>
<dbReference type="InterPro" id="IPR036264">
    <property type="entry name" value="Bact_exopeptidase_dim_dom"/>
</dbReference>
<comment type="similarity">
    <text evidence="1">Belongs to the peptidase M20A family.</text>
</comment>
<dbReference type="Pfam" id="PF07687">
    <property type="entry name" value="M20_dimer"/>
    <property type="match status" value="1"/>
</dbReference>
<dbReference type="InterPro" id="IPR047177">
    <property type="entry name" value="Pept_M20A"/>
</dbReference>
<keyword evidence="4" id="KW-0378">Hydrolase</keyword>